<evidence type="ECO:0000313" key="2">
    <source>
        <dbReference type="EMBL" id="SHN61426.1"/>
    </source>
</evidence>
<dbReference type="OrthoDB" id="27092at2"/>
<organism evidence="2 3">
    <name type="scientific">Bradyrhizobium erythrophlei</name>
    <dbReference type="NCBI Taxonomy" id="1437360"/>
    <lineage>
        <taxon>Bacteria</taxon>
        <taxon>Pseudomonadati</taxon>
        <taxon>Pseudomonadota</taxon>
        <taxon>Alphaproteobacteria</taxon>
        <taxon>Hyphomicrobiales</taxon>
        <taxon>Nitrobacteraceae</taxon>
        <taxon>Bradyrhizobium</taxon>
    </lineage>
</organism>
<dbReference type="PROSITE" id="PS50125">
    <property type="entry name" value="GUANYLATE_CYCLASE_2"/>
    <property type="match status" value="1"/>
</dbReference>
<dbReference type="Gene3D" id="3.30.70.1230">
    <property type="entry name" value="Nucleotide cyclase"/>
    <property type="match status" value="1"/>
</dbReference>
<dbReference type="InterPro" id="IPR001054">
    <property type="entry name" value="A/G_cyclase"/>
</dbReference>
<dbReference type="EMBL" id="LT670849">
    <property type="protein sequence ID" value="SHN61426.1"/>
    <property type="molecule type" value="Genomic_DNA"/>
</dbReference>
<dbReference type="Gene3D" id="3.40.50.1820">
    <property type="entry name" value="alpha/beta hydrolase"/>
    <property type="match status" value="1"/>
</dbReference>
<dbReference type="Pfam" id="PF00211">
    <property type="entry name" value="Guanylate_cyc"/>
    <property type="match status" value="1"/>
</dbReference>
<protein>
    <submittedName>
        <fullName evidence="2">Adenylate cyclase, class 3</fullName>
    </submittedName>
</protein>
<accession>A0A1M7SSR8</accession>
<dbReference type="SMART" id="SM00044">
    <property type="entry name" value="CYCc"/>
    <property type="match status" value="1"/>
</dbReference>
<reference evidence="3" key="1">
    <citation type="submission" date="2016-11" db="EMBL/GenBank/DDBJ databases">
        <authorList>
            <person name="Varghese N."/>
            <person name="Submissions S."/>
        </authorList>
    </citation>
    <scope>NUCLEOTIDE SEQUENCE [LARGE SCALE GENOMIC DNA]</scope>
    <source>
        <strain evidence="3">GAS401</strain>
    </source>
</reference>
<dbReference type="PANTHER" id="PTHR43433">
    <property type="entry name" value="HYDROLASE, ALPHA/BETA FOLD FAMILY PROTEIN"/>
    <property type="match status" value="1"/>
</dbReference>
<dbReference type="Pfam" id="PF00561">
    <property type="entry name" value="Abhydrolase_1"/>
    <property type="match status" value="1"/>
</dbReference>
<dbReference type="AlphaFoldDB" id="A0A1M7SSR8"/>
<name>A0A1M7SSR8_9BRAD</name>
<dbReference type="GO" id="GO:0004016">
    <property type="term" value="F:adenylate cyclase activity"/>
    <property type="evidence" value="ECO:0007669"/>
    <property type="project" value="UniProtKB-ARBA"/>
</dbReference>
<dbReference type="InterPro" id="IPR029787">
    <property type="entry name" value="Nucleotide_cyclase"/>
</dbReference>
<proteinExistence type="predicted"/>
<dbReference type="PANTHER" id="PTHR43433:SF8">
    <property type="entry name" value="BIFUNCTIONAL LIPASE_ADENYLATE CYCLASE LIPJ"/>
    <property type="match status" value="1"/>
</dbReference>
<dbReference type="RefSeq" id="WP_072815894.1">
    <property type="nucleotide sequence ID" value="NZ_LT670849.1"/>
</dbReference>
<dbReference type="Proteomes" id="UP000184096">
    <property type="component" value="Chromosome I"/>
</dbReference>
<sequence>MRTPETHYARSGELRIAYQKWGEGPALMIVPPLISNVEIVWEHELIGRSLEYLGKHFTCVHFDKRGIGLSDRFDELPTLSQRIEDIGAVMSAVSWEKAHFFGISEGGAMGQLFAADFPERVESLVLLNSVVPPRYRKRIPDYVQDGDLPLRTTKEIYERFLNLVETWSEQPACMVDWMTPSQSGNGSFIRWTGRLQRMTCSPRDLRRQVESIHTLDAGDAPERISSRTMVMHVKGDQVLPVAGSRLLAQIIPNAVYREIAGDDHFAWIMPNWRDPTDAAIEFYTGAALKRTSSRKFGAILFTDIVDSTRQSSALGDAKWRAMLEGHDRVTRELIGQHGGRLIKSTGDGLLAIFDAPFQGVACGIEMCDALGGMGVTIRAGLHVGQIEVHDDGDISGIAVNLAARVEQHAAAGELWTSSTVRDMMLGGADTFGDRGEHVLKGIDGSWRLYSVR</sequence>
<gene>
    <name evidence="2" type="ORF">SAMN05444170_0122</name>
</gene>
<evidence type="ECO:0000259" key="1">
    <source>
        <dbReference type="PROSITE" id="PS50125"/>
    </source>
</evidence>
<evidence type="ECO:0000313" key="3">
    <source>
        <dbReference type="Proteomes" id="UP000184096"/>
    </source>
</evidence>
<dbReference type="InterPro" id="IPR050471">
    <property type="entry name" value="AB_hydrolase"/>
</dbReference>
<dbReference type="InterPro" id="IPR029058">
    <property type="entry name" value="AB_hydrolase_fold"/>
</dbReference>
<dbReference type="SUPFAM" id="SSF53474">
    <property type="entry name" value="alpha/beta-Hydrolases"/>
    <property type="match status" value="1"/>
</dbReference>
<dbReference type="GO" id="GO:0035556">
    <property type="term" value="P:intracellular signal transduction"/>
    <property type="evidence" value="ECO:0007669"/>
    <property type="project" value="InterPro"/>
</dbReference>
<feature type="domain" description="Guanylate cyclase" evidence="1">
    <location>
        <begin position="298"/>
        <end position="406"/>
    </location>
</feature>
<keyword evidence="3" id="KW-1185">Reference proteome</keyword>
<dbReference type="PRINTS" id="PR00111">
    <property type="entry name" value="ABHYDROLASE"/>
</dbReference>
<dbReference type="CDD" id="cd07302">
    <property type="entry name" value="CHD"/>
    <property type="match status" value="1"/>
</dbReference>
<dbReference type="GO" id="GO:0009190">
    <property type="term" value="P:cyclic nucleotide biosynthetic process"/>
    <property type="evidence" value="ECO:0007669"/>
    <property type="project" value="InterPro"/>
</dbReference>
<dbReference type="InterPro" id="IPR000073">
    <property type="entry name" value="AB_hydrolase_1"/>
</dbReference>
<dbReference type="SUPFAM" id="SSF55073">
    <property type="entry name" value="Nucleotide cyclase"/>
    <property type="match status" value="1"/>
</dbReference>